<evidence type="ECO:0000313" key="3">
    <source>
        <dbReference type="Proteomes" id="UP001160148"/>
    </source>
</evidence>
<dbReference type="AlphaFoldDB" id="A0AAV0WH72"/>
<evidence type="ECO:0000256" key="1">
    <source>
        <dbReference type="SAM" id="MobiDB-lite"/>
    </source>
</evidence>
<reference evidence="2 3" key="1">
    <citation type="submission" date="2023-01" db="EMBL/GenBank/DDBJ databases">
        <authorList>
            <person name="Whitehead M."/>
        </authorList>
    </citation>
    <scope>NUCLEOTIDE SEQUENCE [LARGE SCALE GENOMIC DNA]</scope>
</reference>
<dbReference type="Proteomes" id="UP001160148">
    <property type="component" value="Unassembled WGS sequence"/>
</dbReference>
<keyword evidence="3" id="KW-1185">Reference proteome</keyword>
<protein>
    <submittedName>
        <fullName evidence="2">Uncharacterized protein</fullName>
    </submittedName>
</protein>
<comment type="caution">
    <text evidence="2">The sequence shown here is derived from an EMBL/GenBank/DDBJ whole genome shotgun (WGS) entry which is preliminary data.</text>
</comment>
<gene>
    <name evidence="2" type="ORF">MEUPH1_LOCUS11074</name>
</gene>
<proteinExistence type="predicted"/>
<feature type="region of interest" description="Disordered" evidence="1">
    <location>
        <begin position="1"/>
        <end position="28"/>
    </location>
</feature>
<accession>A0AAV0WH72</accession>
<sequence>MNGDKRASGRQETALPEDNSRNKDFKNTPCEHLITAGNASLYSWYERKLVSTGTLRHNLIRRCKRIITLNIRFRDEKRENHSIGSPVVSTTQDTGPVTSGNWSEGIKLTSDDQLSPNWWRKVGPFQ</sequence>
<dbReference type="EMBL" id="CARXXK010000002">
    <property type="protein sequence ID" value="CAI6355188.1"/>
    <property type="molecule type" value="Genomic_DNA"/>
</dbReference>
<feature type="compositionally biased region" description="Polar residues" evidence="1">
    <location>
        <begin position="87"/>
        <end position="102"/>
    </location>
</feature>
<name>A0AAV0WH72_9HEMI</name>
<feature type="region of interest" description="Disordered" evidence="1">
    <location>
        <begin position="82"/>
        <end position="109"/>
    </location>
</feature>
<evidence type="ECO:0000313" key="2">
    <source>
        <dbReference type="EMBL" id="CAI6355188.1"/>
    </source>
</evidence>
<organism evidence="2 3">
    <name type="scientific">Macrosiphum euphorbiae</name>
    <name type="common">potato aphid</name>
    <dbReference type="NCBI Taxonomy" id="13131"/>
    <lineage>
        <taxon>Eukaryota</taxon>
        <taxon>Metazoa</taxon>
        <taxon>Ecdysozoa</taxon>
        <taxon>Arthropoda</taxon>
        <taxon>Hexapoda</taxon>
        <taxon>Insecta</taxon>
        <taxon>Pterygota</taxon>
        <taxon>Neoptera</taxon>
        <taxon>Paraneoptera</taxon>
        <taxon>Hemiptera</taxon>
        <taxon>Sternorrhyncha</taxon>
        <taxon>Aphidomorpha</taxon>
        <taxon>Aphidoidea</taxon>
        <taxon>Aphididae</taxon>
        <taxon>Macrosiphini</taxon>
        <taxon>Macrosiphum</taxon>
    </lineage>
</organism>